<evidence type="ECO:0000256" key="2">
    <source>
        <dbReference type="ARBA" id="ARBA00022679"/>
    </source>
</evidence>
<dbReference type="Proteomes" id="UP000070544">
    <property type="component" value="Unassembled WGS sequence"/>
</dbReference>
<keyword evidence="2" id="KW-0808">Transferase</keyword>
<evidence type="ECO:0000256" key="11">
    <source>
        <dbReference type="SAM" id="Phobius"/>
    </source>
</evidence>
<keyword evidence="8 11" id="KW-1133">Transmembrane helix</keyword>
<evidence type="ECO:0000256" key="8">
    <source>
        <dbReference type="ARBA" id="ARBA00022989"/>
    </source>
</evidence>
<dbReference type="InterPro" id="IPR013083">
    <property type="entry name" value="Znf_RING/FYVE/PHD"/>
</dbReference>
<evidence type="ECO:0000256" key="5">
    <source>
        <dbReference type="ARBA" id="ARBA00022771"/>
    </source>
</evidence>
<dbReference type="Gene3D" id="3.30.40.10">
    <property type="entry name" value="Zinc/RING finger domain, C3HC4 (zinc finger)"/>
    <property type="match status" value="1"/>
</dbReference>
<feature type="transmembrane region" description="Helical" evidence="11">
    <location>
        <begin position="507"/>
        <end position="526"/>
    </location>
</feature>
<dbReference type="OrthoDB" id="264354at2759"/>
<dbReference type="PROSITE" id="PS51292">
    <property type="entry name" value="ZF_RING_CH"/>
    <property type="match status" value="1"/>
</dbReference>
<feature type="transmembrane region" description="Helical" evidence="11">
    <location>
        <begin position="556"/>
        <end position="573"/>
    </location>
</feature>
<accession>A0A139ALG4</accession>
<protein>
    <recommendedName>
        <fullName evidence="12">RING-CH-type domain-containing protein</fullName>
    </recommendedName>
</protein>
<name>A0A139ALG4_GONPJ</name>
<organism evidence="13 14">
    <name type="scientific">Gonapodya prolifera (strain JEL478)</name>
    <name type="common">Monoblepharis prolifera</name>
    <dbReference type="NCBI Taxonomy" id="1344416"/>
    <lineage>
        <taxon>Eukaryota</taxon>
        <taxon>Fungi</taxon>
        <taxon>Fungi incertae sedis</taxon>
        <taxon>Chytridiomycota</taxon>
        <taxon>Chytridiomycota incertae sedis</taxon>
        <taxon>Monoblepharidomycetes</taxon>
        <taxon>Monoblepharidales</taxon>
        <taxon>Gonapodyaceae</taxon>
        <taxon>Gonapodya</taxon>
    </lineage>
</organism>
<keyword evidence="5" id="KW-0863">Zinc-finger</keyword>
<dbReference type="EMBL" id="KQ965746">
    <property type="protein sequence ID" value="KXS17632.1"/>
    <property type="molecule type" value="Genomic_DNA"/>
</dbReference>
<evidence type="ECO:0000259" key="12">
    <source>
        <dbReference type="PROSITE" id="PS51292"/>
    </source>
</evidence>
<keyword evidence="7" id="KW-0862">Zinc</keyword>
<comment type="subcellular location">
    <subcellularLocation>
        <location evidence="1">Membrane</location>
        <topology evidence="1">Multi-pass membrane protein</topology>
    </subcellularLocation>
</comment>
<feature type="domain" description="RING-CH-type" evidence="12">
    <location>
        <begin position="326"/>
        <end position="390"/>
    </location>
</feature>
<sequence length="623" mass="69470">MPDDGPSLSEITQQRAPHVSPPALSPARPLSPIFRRKGDKRVASIQRNKERRHFRKLRRTFQRMGFPDVSDGCLSALLAQAESEFGDRDALLTLAPEELLHWYEILIHGGQGDQNGWDEVSLDALLRESIADYTEDGGRGKGSPYNAIGSSYQDELSSSSYEEDEDAPIFEHYLNLSGHDDDEWQDLTDAGFQGMSTAVDVNRITRSSSSIDISRRWSPALGMGVERGRSAWSTASDASSFHEHDFVRPSFRRRKVKKQHYLRNRRGSSVGDVGTPNGNFEFESILSRSQSAQSLHSTLHNPRPRAVRRIGSSHVGCTSLDRPPSPSILSEPACRICLSDESAETLISPCSCTGSARWVHRDCLTRWRKSSPNTMSKVQCEVCLSFYSRRKYFGLNMASAKFLVYLSLIAYYIILTYGLSILLRMIFSALAIEEFLPRPEVHPSPPDFPPDWSVVENVVPSPPNPTVIASILSVAPFGLLFSSFFPTALTGALFYAMSFAYRAFKAATLAFTVAAWTVVAVLRLVSQLRLRYDALLFSVFVLGGFNRFGDRTAFRFTSALAAFSILGLKLWVFQVLGDYLWAMAVFAGLPQLWRDTERKVRVLAPRLLVLLVDLGGDVDDGDL</sequence>
<evidence type="ECO:0000256" key="9">
    <source>
        <dbReference type="ARBA" id="ARBA00023136"/>
    </source>
</evidence>
<keyword evidence="4" id="KW-0479">Metal-binding</keyword>
<dbReference type="CDD" id="cd16495">
    <property type="entry name" value="RING_CH-C4HC3_MARCH"/>
    <property type="match status" value="1"/>
</dbReference>
<keyword evidence="3 11" id="KW-0812">Transmembrane</keyword>
<evidence type="ECO:0000256" key="7">
    <source>
        <dbReference type="ARBA" id="ARBA00022833"/>
    </source>
</evidence>
<evidence type="ECO:0000256" key="3">
    <source>
        <dbReference type="ARBA" id="ARBA00022692"/>
    </source>
</evidence>
<feature type="transmembrane region" description="Helical" evidence="11">
    <location>
        <begin position="402"/>
        <end position="427"/>
    </location>
</feature>
<dbReference type="Pfam" id="PF12906">
    <property type="entry name" value="RINGv"/>
    <property type="match status" value="1"/>
</dbReference>
<feature type="transmembrane region" description="Helical" evidence="11">
    <location>
        <begin position="467"/>
        <end position="495"/>
    </location>
</feature>
<evidence type="ECO:0000313" key="13">
    <source>
        <dbReference type="EMBL" id="KXS17632.1"/>
    </source>
</evidence>
<evidence type="ECO:0000256" key="1">
    <source>
        <dbReference type="ARBA" id="ARBA00004141"/>
    </source>
</evidence>
<evidence type="ECO:0000256" key="4">
    <source>
        <dbReference type="ARBA" id="ARBA00022723"/>
    </source>
</evidence>
<feature type="region of interest" description="Disordered" evidence="10">
    <location>
        <begin position="1"/>
        <end position="32"/>
    </location>
</feature>
<dbReference type="InterPro" id="IPR011016">
    <property type="entry name" value="Znf_RING-CH"/>
</dbReference>
<dbReference type="GO" id="GO:0008270">
    <property type="term" value="F:zinc ion binding"/>
    <property type="evidence" value="ECO:0007669"/>
    <property type="project" value="UniProtKB-KW"/>
</dbReference>
<evidence type="ECO:0000256" key="6">
    <source>
        <dbReference type="ARBA" id="ARBA00022786"/>
    </source>
</evidence>
<keyword evidence="6" id="KW-0833">Ubl conjugation pathway</keyword>
<reference evidence="13 14" key="1">
    <citation type="journal article" date="2015" name="Genome Biol. Evol.">
        <title>Phylogenomic analyses indicate that early fungi evolved digesting cell walls of algal ancestors of land plants.</title>
        <authorList>
            <person name="Chang Y."/>
            <person name="Wang S."/>
            <person name="Sekimoto S."/>
            <person name="Aerts A.L."/>
            <person name="Choi C."/>
            <person name="Clum A."/>
            <person name="LaButti K.M."/>
            <person name="Lindquist E.A."/>
            <person name="Yee Ngan C."/>
            <person name="Ohm R.A."/>
            <person name="Salamov A.A."/>
            <person name="Grigoriev I.V."/>
            <person name="Spatafora J.W."/>
            <person name="Berbee M.L."/>
        </authorList>
    </citation>
    <scope>NUCLEOTIDE SEQUENCE [LARGE SCALE GENOMIC DNA]</scope>
    <source>
        <strain evidence="13 14">JEL478</strain>
    </source>
</reference>
<dbReference type="STRING" id="1344416.A0A139ALG4"/>
<keyword evidence="14" id="KW-1185">Reference proteome</keyword>
<evidence type="ECO:0000256" key="10">
    <source>
        <dbReference type="SAM" id="MobiDB-lite"/>
    </source>
</evidence>
<keyword evidence="9 11" id="KW-0472">Membrane</keyword>
<dbReference type="AlphaFoldDB" id="A0A139ALG4"/>
<dbReference type="GO" id="GO:0016740">
    <property type="term" value="F:transferase activity"/>
    <property type="evidence" value="ECO:0007669"/>
    <property type="project" value="UniProtKB-KW"/>
</dbReference>
<dbReference type="PANTHER" id="PTHR46065:SF3">
    <property type="entry name" value="FI20425P1"/>
    <property type="match status" value="1"/>
</dbReference>
<gene>
    <name evidence="13" type="ORF">M427DRAFT_153803</name>
</gene>
<dbReference type="PANTHER" id="PTHR46065">
    <property type="entry name" value="E3 UBIQUITIN-PROTEIN LIGASE MARCH 2/3 FAMILY MEMBER"/>
    <property type="match status" value="1"/>
</dbReference>
<proteinExistence type="predicted"/>
<dbReference type="SUPFAM" id="SSF57850">
    <property type="entry name" value="RING/U-box"/>
    <property type="match status" value="1"/>
</dbReference>
<dbReference type="SMART" id="SM00744">
    <property type="entry name" value="RINGv"/>
    <property type="match status" value="1"/>
</dbReference>
<dbReference type="GO" id="GO:0016020">
    <property type="term" value="C:membrane"/>
    <property type="evidence" value="ECO:0007669"/>
    <property type="project" value="UniProtKB-SubCell"/>
</dbReference>
<evidence type="ECO:0000313" key="14">
    <source>
        <dbReference type="Proteomes" id="UP000070544"/>
    </source>
</evidence>